<dbReference type="Proteomes" id="UP000035963">
    <property type="component" value="Unassembled WGS sequence"/>
</dbReference>
<dbReference type="PANTHER" id="PTHR35564:SF3">
    <property type="entry name" value="TYPE VI SECRETION SYSTEM BASEPLATE SUBUNIT TSSG"/>
    <property type="match status" value="1"/>
</dbReference>
<name>A0A0J1CL68_9BURK</name>
<dbReference type="Pfam" id="PF06996">
    <property type="entry name" value="T6SS_TssG"/>
    <property type="match status" value="1"/>
</dbReference>
<dbReference type="PATRIC" id="fig|908627.4.peg.8020"/>
<dbReference type="InterPro" id="IPR010732">
    <property type="entry name" value="T6SS_TssG-like"/>
</dbReference>
<dbReference type="RefSeq" id="WP_047896973.1">
    <property type="nucleotide sequence ID" value="NZ_AEJF01000217.1"/>
</dbReference>
<evidence type="ECO:0000313" key="2">
    <source>
        <dbReference type="Proteomes" id="UP000035963"/>
    </source>
</evidence>
<dbReference type="NCBIfam" id="TIGR03347">
    <property type="entry name" value="VI_chp_1"/>
    <property type="match status" value="1"/>
</dbReference>
<dbReference type="AlphaFoldDB" id="A0A0J1CL68"/>
<organism evidence="1 2">
    <name type="scientific">Caballeronia mineralivorans PML1(12)</name>
    <dbReference type="NCBI Taxonomy" id="908627"/>
    <lineage>
        <taxon>Bacteria</taxon>
        <taxon>Pseudomonadati</taxon>
        <taxon>Pseudomonadota</taxon>
        <taxon>Betaproteobacteria</taxon>
        <taxon>Burkholderiales</taxon>
        <taxon>Burkholderiaceae</taxon>
        <taxon>Caballeronia</taxon>
    </lineage>
</organism>
<evidence type="ECO:0000313" key="1">
    <source>
        <dbReference type="EMBL" id="KLU21467.1"/>
    </source>
</evidence>
<accession>A0A0J1CL68</accession>
<reference evidence="1 2" key="1">
    <citation type="journal article" date="2015" name="Genome Announc.">
        <title>Draft Genome Sequence of Burkholderia sp. Strain PML1(12), an Ectomycorrhizosphere-Inhabiting Bacterium with Effective Mineral-Weathering Ability.</title>
        <authorList>
            <person name="Uroz S."/>
            <person name="Oger P."/>
        </authorList>
    </citation>
    <scope>NUCLEOTIDE SEQUENCE [LARGE SCALE GENOMIC DNA]</scope>
    <source>
        <strain evidence="2">PML1(12)</strain>
    </source>
</reference>
<sequence>MAAEDRTPAPVVGRSPPGFGLMPGLQAEGARYGLFQALRLMRMGFPSDAAFHTGVRVQPNLSLAFPENDVERISVDDDGRWRIVANFFGLYGVSSPLPTFYTEDLIDEARNGRSATRELLDIVHATLYPMLFNAWEKYRIWIAVSERGDQRRLDQLYALIGAMGYASSEQPETRLLRFAGIFNQFPRSALGLETLVRGLLDGAQVAVEPCVVRVVPIPLEARCELGAPGACLGDTLIGTQIAQRSGTTLIRVGPVDARRFDTLLPGGAAYASLARDLALYLHDPVRCELELTLAPDELEPAQLGAEQWGRLGLDMWLAGDAAADPRVRAPAVRFELPLSTDSHPLQQGATV</sequence>
<dbReference type="OrthoDB" id="1523296at2"/>
<comment type="caution">
    <text evidence="1">The sequence shown here is derived from an EMBL/GenBank/DDBJ whole genome shotgun (WGS) entry which is preliminary data.</text>
</comment>
<gene>
    <name evidence="1" type="ORF">EOS_35875</name>
</gene>
<dbReference type="PANTHER" id="PTHR35564">
    <property type="match status" value="1"/>
</dbReference>
<dbReference type="EMBL" id="AEJF01000217">
    <property type="protein sequence ID" value="KLU21467.1"/>
    <property type="molecule type" value="Genomic_DNA"/>
</dbReference>
<evidence type="ECO:0008006" key="3">
    <source>
        <dbReference type="Google" id="ProtNLM"/>
    </source>
</evidence>
<proteinExistence type="predicted"/>
<keyword evidence="2" id="KW-1185">Reference proteome</keyword>
<protein>
    <recommendedName>
        <fullName evidence="3">Type VI secretion protein</fullName>
    </recommendedName>
</protein>